<dbReference type="RefSeq" id="WP_213166264.1">
    <property type="nucleotide sequence ID" value="NZ_CP058559.1"/>
</dbReference>
<keyword evidence="2" id="KW-1185">Reference proteome</keyword>
<reference evidence="1 2" key="1">
    <citation type="submission" date="2020-07" db="EMBL/GenBank/DDBJ databases">
        <title>Alkalicella. sp. LB2 genome.</title>
        <authorList>
            <person name="Postec A."/>
            <person name="Quemeneur M."/>
        </authorList>
    </citation>
    <scope>NUCLEOTIDE SEQUENCE [LARGE SCALE GENOMIC DNA]</scope>
    <source>
        <strain evidence="1 2">LB2</strain>
    </source>
</reference>
<organism evidence="1 2">
    <name type="scientific">Alkalicella caledoniensis</name>
    <dbReference type="NCBI Taxonomy" id="2731377"/>
    <lineage>
        <taxon>Bacteria</taxon>
        <taxon>Bacillati</taxon>
        <taxon>Bacillota</taxon>
        <taxon>Clostridia</taxon>
        <taxon>Eubacteriales</taxon>
        <taxon>Proteinivoracaceae</taxon>
        <taxon>Alkalicella</taxon>
    </lineage>
</organism>
<proteinExistence type="predicted"/>
<accession>A0A7G9WAZ8</accession>
<sequence length="104" mass="12554">MNTQGWMRGLMAKNSRVDEFLKLVTNTISMEFEMEYNIEETETNFIITFNNKYKITITPYEAKWMQNKSPYSLDKHILENLRNQGLEYDNNRSQYVKYCNDIFN</sequence>
<gene>
    <name evidence="1" type="ORF">HYG86_14330</name>
</gene>
<evidence type="ECO:0000313" key="2">
    <source>
        <dbReference type="Proteomes" id="UP000516160"/>
    </source>
</evidence>
<dbReference type="AlphaFoldDB" id="A0A7G9WAZ8"/>
<protein>
    <submittedName>
        <fullName evidence="1">Uncharacterized protein</fullName>
    </submittedName>
</protein>
<dbReference type="EMBL" id="CP058559">
    <property type="protein sequence ID" value="QNO15860.1"/>
    <property type="molecule type" value="Genomic_DNA"/>
</dbReference>
<dbReference type="Proteomes" id="UP000516160">
    <property type="component" value="Chromosome"/>
</dbReference>
<name>A0A7G9WAZ8_ALKCA</name>
<evidence type="ECO:0000313" key="1">
    <source>
        <dbReference type="EMBL" id="QNO15860.1"/>
    </source>
</evidence>
<dbReference type="KEGG" id="acae:HYG86_14330"/>